<dbReference type="STRING" id="282197.SAMN04488517_11538"/>
<gene>
    <name evidence="2" type="ORF">JAN5088_00658</name>
</gene>
<dbReference type="InterPro" id="IPR027396">
    <property type="entry name" value="DsrEFH-like"/>
</dbReference>
<protein>
    <submittedName>
        <fullName evidence="2">Putative peroxiredoxins</fullName>
    </submittedName>
</protein>
<dbReference type="EMBL" id="CXPG01000012">
    <property type="protein sequence ID" value="CTQ31899.1"/>
    <property type="molecule type" value="Genomic_DNA"/>
</dbReference>
<keyword evidence="1" id="KW-0732">Signal</keyword>
<sequence length="145" mass="14792">MKRLAALAIAATALLALPAAGQDRTPVLVVVTSGNAQTQLMSMILTMQAAQKGAAPHVLLCGAAGDIALRDAPESATTTQPPRDLSPQGLMQTIMQQTGTEVQVCAIYLPAKDLDASALIDGVTVADPAEMGAMIADPAVKVLGF</sequence>
<evidence type="ECO:0000256" key="1">
    <source>
        <dbReference type="SAM" id="SignalP"/>
    </source>
</evidence>
<dbReference type="OrthoDB" id="7361822at2"/>
<name>A0A0M6XLC7_9RHOB</name>
<keyword evidence="3" id="KW-1185">Reference proteome</keyword>
<reference evidence="2 3" key="1">
    <citation type="submission" date="2015-07" db="EMBL/GenBank/DDBJ databases">
        <authorList>
            <person name="Noorani M."/>
        </authorList>
    </citation>
    <scope>NUCLEOTIDE SEQUENCE [LARGE SCALE GENOMIC DNA]</scope>
    <source>
        <strain evidence="2 3">CECT 5088</strain>
    </source>
</reference>
<dbReference type="RefSeq" id="WP_055681373.1">
    <property type="nucleotide sequence ID" value="NZ_CXPG01000012.1"/>
</dbReference>
<dbReference type="Proteomes" id="UP000048908">
    <property type="component" value="Unassembled WGS sequence"/>
</dbReference>
<evidence type="ECO:0000313" key="2">
    <source>
        <dbReference type="EMBL" id="CTQ31899.1"/>
    </source>
</evidence>
<evidence type="ECO:0000313" key="3">
    <source>
        <dbReference type="Proteomes" id="UP000048908"/>
    </source>
</evidence>
<accession>A0A0M6XLC7</accession>
<feature type="signal peptide" evidence="1">
    <location>
        <begin position="1"/>
        <end position="21"/>
    </location>
</feature>
<feature type="chain" id="PRO_5005807224" evidence="1">
    <location>
        <begin position="22"/>
        <end position="145"/>
    </location>
</feature>
<dbReference type="SUPFAM" id="SSF75169">
    <property type="entry name" value="DsrEFH-like"/>
    <property type="match status" value="1"/>
</dbReference>
<proteinExistence type="predicted"/>
<dbReference type="AlphaFoldDB" id="A0A0M6XLC7"/>
<dbReference type="Gene3D" id="3.40.1260.10">
    <property type="entry name" value="DsrEFH-like"/>
    <property type="match status" value="1"/>
</dbReference>
<organism evidence="2 3">
    <name type="scientific">Jannaschia rubra</name>
    <dbReference type="NCBI Taxonomy" id="282197"/>
    <lineage>
        <taxon>Bacteria</taxon>
        <taxon>Pseudomonadati</taxon>
        <taxon>Pseudomonadota</taxon>
        <taxon>Alphaproteobacteria</taxon>
        <taxon>Rhodobacterales</taxon>
        <taxon>Roseobacteraceae</taxon>
        <taxon>Jannaschia</taxon>
    </lineage>
</organism>